<dbReference type="OrthoDB" id="3564658at2759"/>
<dbReference type="EMBL" id="MAVT02000001">
    <property type="protein sequence ID" value="POS81599.1"/>
    <property type="molecule type" value="Genomic_DNA"/>
</dbReference>
<dbReference type="Proteomes" id="UP000094444">
    <property type="component" value="Unassembled WGS sequence"/>
</dbReference>
<evidence type="ECO:0000313" key="2">
    <source>
        <dbReference type="EMBL" id="POS81599.1"/>
    </source>
</evidence>
<protein>
    <submittedName>
        <fullName evidence="2">Uncharacterized protein</fullName>
    </submittedName>
</protein>
<evidence type="ECO:0000313" key="3">
    <source>
        <dbReference type="Proteomes" id="UP000094444"/>
    </source>
</evidence>
<feature type="region of interest" description="Disordered" evidence="1">
    <location>
        <begin position="1"/>
        <end position="20"/>
    </location>
</feature>
<dbReference type="InParanoid" id="A0A2P5IGG6"/>
<dbReference type="AlphaFoldDB" id="A0A2P5IGG6"/>
<keyword evidence="3" id="KW-1185">Reference proteome</keyword>
<name>A0A2P5IGG6_DIAHE</name>
<gene>
    <name evidence="2" type="ORF">DHEL01_v200037</name>
</gene>
<reference evidence="2" key="1">
    <citation type="submission" date="2017-09" db="EMBL/GenBank/DDBJ databases">
        <title>Polyketide synthases of a Diaporthe helianthi virulent isolate.</title>
        <authorList>
            <person name="Baroncelli R."/>
        </authorList>
    </citation>
    <scope>NUCLEOTIDE SEQUENCE [LARGE SCALE GENOMIC DNA]</scope>
    <source>
        <strain evidence="2">7/96</strain>
    </source>
</reference>
<feature type="region of interest" description="Disordered" evidence="1">
    <location>
        <begin position="223"/>
        <end position="249"/>
    </location>
</feature>
<feature type="compositionally biased region" description="Basic and acidic residues" evidence="1">
    <location>
        <begin position="226"/>
        <end position="236"/>
    </location>
</feature>
<accession>A0A2P5IGG6</accession>
<organism evidence="2 3">
    <name type="scientific">Diaporthe helianthi</name>
    <dbReference type="NCBI Taxonomy" id="158607"/>
    <lineage>
        <taxon>Eukaryota</taxon>
        <taxon>Fungi</taxon>
        <taxon>Dikarya</taxon>
        <taxon>Ascomycota</taxon>
        <taxon>Pezizomycotina</taxon>
        <taxon>Sordariomycetes</taxon>
        <taxon>Sordariomycetidae</taxon>
        <taxon>Diaporthales</taxon>
        <taxon>Diaporthaceae</taxon>
        <taxon>Diaporthe</taxon>
    </lineage>
</organism>
<sequence>MHPTRNWRARSAPGARSPHEQAVLDAGYPWVRTNMLIPTWQSPNKDPRPARVPDGLNKHGHHGINTHLIVEGDLTISKEKIFFNQNHLAAITLSTRPGAQKELSVAPDEMYTGRSQQGCKFVEGHRSLSPASAYRYMSRGGLDWIDKLGLVARGADRAYILEQLEHAVFETKFDFKIGRRTATCAFKDDNQITRGLGQWFSREWNDPAVQAAKGDLRAVIHPSDTLQKDEEKKHDGFYGNSKSDTSSDVDMDDVEEDISVSLIKAFNEWLPGHLDEV</sequence>
<evidence type="ECO:0000256" key="1">
    <source>
        <dbReference type="SAM" id="MobiDB-lite"/>
    </source>
</evidence>
<proteinExistence type="predicted"/>
<comment type="caution">
    <text evidence="2">The sequence shown here is derived from an EMBL/GenBank/DDBJ whole genome shotgun (WGS) entry which is preliminary data.</text>
</comment>